<evidence type="ECO:0000256" key="4">
    <source>
        <dbReference type="SAM" id="MobiDB-lite"/>
    </source>
</evidence>
<feature type="region of interest" description="Disordered" evidence="4">
    <location>
        <begin position="451"/>
        <end position="470"/>
    </location>
</feature>
<evidence type="ECO:0000313" key="6">
    <source>
        <dbReference type="EMBL" id="NXU53449.1"/>
    </source>
</evidence>
<dbReference type="Pfam" id="PF04698">
    <property type="entry name" value="Rab_eff_C"/>
    <property type="match status" value="1"/>
</dbReference>
<proteinExistence type="predicted"/>
<feature type="non-terminal residue" evidence="6">
    <location>
        <position position="771"/>
    </location>
</feature>
<dbReference type="GO" id="GO:0017022">
    <property type="term" value="F:myosin binding"/>
    <property type="evidence" value="ECO:0007669"/>
    <property type="project" value="TreeGrafter"/>
</dbReference>
<dbReference type="InterPro" id="IPR051745">
    <property type="entry name" value="Intracell_Transport_Effector"/>
</dbReference>
<dbReference type="PANTHER" id="PTHR14555:SF6">
    <property type="entry name" value="RAB EFFECTOR MYRIP"/>
    <property type="match status" value="1"/>
</dbReference>
<reference evidence="6 7" key="1">
    <citation type="submission" date="2019-09" db="EMBL/GenBank/DDBJ databases">
        <title>Bird 10,000 Genomes (B10K) Project - Family phase.</title>
        <authorList>
            <person name="Zhang G."/>
        </authorList>
    </citation>
    <scope>NUCLEOTIDE SEQUENCE [LARGE SCALE GENOMIC DNA]</scope>
    <source>
        <strain evidence="6">B10K-DU-029-46</strain>
    </source>
</reference>
<accession>A0A7L3LH18</accession>
<dbReference type="OrthoDB" id="10072397at2759"/>
<keyword evidence="1" id="KW-0479">Metal-binding</keyword>
<dbReference type="InterPro" id="IPR006788">
    <property type="entry name" value="Myrip/Melanophilin"/>
</dbReference>
<feature type="coiled-coil region" evidence="3">
    <location>
        <begin position="623"/>
        <end position="666"/>
    </location>
</feature>
<evidence type="ECO:0000313" key="7">
    <source>
        <dbReference type="Proteomes" id="UP000582182"/>
    </source>
</evidence>
<feature type="region of interest" description="Disordered" evidence="4">
    <location>
        <begin position="694"/>
        <end position="726"/>
    </location>
</feature>
<evidence type="ECO:0000256" key="3">
    <source>
        <dbReference type="SAM" id="Coils"/>
    </source>
</evidence>
<sequence>ICCLFFYFRLLRTQSLDWYYNNVKSRFKCFGSAKVLKNLYRKHKLESGISPDAIAEGGFLEGSFENEGSICGSDSTFYRQTEGHSMMDTLAVALRVAEEAVEEAISKAETYSDSLDKQNEARYLQEHKEDLIEELATTIVQKIIKKQKSKSEQAEADFEWPPSRSSGLASVAVSDQSMLTFPGSRRGSYTLWRSQSAFSLASEDTLSKGVDPASSVTEALCRQQKGQFRKQKDNKGSALPIWKSVDRLNETNPPSVFQSTDGNWVALQNVTLPRPRMLAKPKSQVFEALENESSVVSAYDEMGSDSEDDYDWNVALNKLRRRPRQIPDDFYYPNSQYGSDWVYGNDQYQGVTSPSSGLYANTETLLSDSEESSVNFSQEVKGLSKLLWLQSRTLSDVPRMEKKHFHGELDVNFNLQASSLECSDSSETEEVHYDLEKRSRRWRKNKAVSEELVSEGKNHTKPNKMNLSQDFDDLSETDISSEVQNIKPDLKEEELKSRLYQLTAKMSDKETSSGEEQESEPRTDLENQKEILSSEENGPSIQEELKKKYSAVSLCNISTEVLKVINATEELIAESTDACDFTDDVQERGRGTFPVGTDPVRLDEQLSTLEENVYLTAGTVYGLEEQLTNLEDAARKINSVTAECELADLEDQVATAAAQVHHAELQISDIESRISALTVAGLNVAPCVRLTRKRDQNQTNQMHTIDTSRQQRRKLPAPPVKGEKIDSSPVTTVRRFNRNFMLQGSLTQRTKERKSTAKDLMEPAIGSAVMY</sequence>
<dbReference type="GO" id="GO:0003779">
    <property type="term" value="F:actin binding"/>
    <property type="evidence" value="ECO:0007669"/>
    <property type="project" value="TreeGrafter"/>
</dbReference>
<protein>
    <submittedName>
        <fullName evidence="6">MYRIP protein</fullName>
    </submittedName>
</protein>
<dbReference type="GO" id="GO:0030864">
    <property type="term" value="C:cortical actin cytoskeleton"/>
    <property type="evidence" value="ECO:0007669"/>
    <property type="project" value="TreeGrafter"/>
</dbReference>
<feature type="region of interest" description="Disordered" evidence="4">
    <location>
        <begin position="504"/>
        <end position="539"/>
    </location>
</feature>
<dbReference type="Proteomes" id="UP000582182">
    <property type="component" value="Unassembled WGS sequence"/>
</dbReference>
<evidence type="ECO:0000256" key="1">
    <source>
        <dbReference type="ARBA" id="ARBA00022771"/>
    </source>
</evidence>
<comment type="caution">
    <text evidence="6">The sequence shown here is derived from an EMBL/GenBank/DDBJ whole genome shotgun (WGS) entry which is preliminary data.</text>
</comment>
<evidence type="ECO:0000256" key="2">
    <source>
        <dbReference type="ARBA" id="ARBA00022833"/>
    </source>
</evidence>
<feature type="domain" description="Rab effector MyRIP/Melanophilin" evidence="5">
    <location>
        <begin position="54"/>
        <end position="771"/>
    </location>
</feature>
<evidence type="ECO:0000259" key="5">
    <source>
        <dbReference type="Pfam" id="PF04698"/>
    </source>
</evidence>
<feature type="compositionally biased region" description="Polar residues" evidence="4">
    <location>
        <begin position="530"/>
        <end position="539"/>
    </location>
</feature>
<name>A0A7L3LH18_9CHAR</name>
<keyword evidence="1" id="KW-0863">Zinc-finger</keyword>
<gene>
    <name evidence="6" type="primary">Myrip</name>
    <name evidence="6" type="ORF">TURVEL_R07053</name>
</gene>
<keyword evidence="7" id="KW-1185">Reference proteome</keyword>
<feature type="compositionally biased region" description="Basic and acidic residues" evidence="4">
    <location>
        <begin position="519"/>
        <end position="529"/>
    </location>
</feature>
<feature type="compositionally biased region" description="Polar residues" evidence="4">
    <location>
        <begin position="697"/>
        <end position="708"/>
    </location>
</feature>
<organism evidence="6 7">
    <name type="scientific">Turnix velox</name>
    <name type="common">Little buttonquail</name>
    <dbReference type="NCBI Taxonomy" id="2529409"/>
    <lineage>
        <taxon>Eukaryota</taxon>
        <taxon>Metazoa</taxon>
        <taxon>Chordata</taxon>
        <taxon>Craniata</taxon>
        <taxon>Vertebrata</taxon>
        <taxon>Euteleostomi</taxon>
        <taxon>Archelosauria</taxon>
        <taxon>Archosauria</taxon>
        <taxon>Dinosauria</taxon>
        <taxon>Saurischia</taxon>
        <taxon>Theropoda</taxon>
        <taxon>Coelurosauria</taxon>
        <taxon>Aves</taxon>
        <taxon>Neognathae</taxon>
        <taxon>Neoaves</taxon>
        <taxon>Charadriiformes</taxon>
        <taxon>Turnicidae</taxon>
        <taxon>Turnix</taxon>
    </lineage>
</organism>
<feature type="non-terminal residue" evidence="6">
    <location>
        <position position="1"/>
    </location>
</feature>
<dbReference type="GO" id="GO:0008270">
    <property type="term" value="F:zinc ion binding"/>
    <property type="evidence" value="ECO:0007669"/>
    <property type="project" value="UniProtKB-KW"/>
</dbReference>
<keyword evidence="2" id="KW-0862">Zinc</keyword>
<dbReference type="EMBL" id="VZTY01017922">
    <property type="protein sequence ID" value="NXU53449.1"/>
    <property type="molecule type" value="Genomic_DNA"/>
</dbReference>
<dbReference type="PANTHER" id="PTHR14555">
    <property type="entry name" value="MYELIN-ASSOCIATED OLIGODENDROCYTIC BASIC PROTEIN MOBP -RELATED"/>
    <property type="match status" value="1"/>
</dbReference>
<keyword evidence="3" id="KW-0175">Coiled coil</keyword>
<dbReference type="AlphaFoldDB" id="A0A7L3LH18"/>